<dbReference type="Proteomes" id="UP000502498">
    <property type="component" value="Chromosome"/>
</dbReference>
<evidence type="ECO:0000313" key="2">
    <source>
        <dbReference type="Proteomes" id="UP000502498"/>
    </source>
</evidence>
<organism evidence="1 2">
    <name type="scientific">Microbacterium hominis</name>
    <dbReference type="NCBI Taxonomy" id="162426"/>
    <lineage>
        <taxon>Bacteria</taxon>
        <taxon>Bacillati</taxon>
        <taxon>Actinomycetota</taxon>
        <taxon>Actinomycetes</taxon>
        <taxon>Micrococcales</taxon>
        <taxon>Microbacteriaceae</taxon>
        <taxon>Microbacterium</taxon>
    </lineage>
</organism>
<proteinExistence type="predicted"/>
<evidence type="ECO:0000313" key="1">
    <source>
        <dbReference type="EMBL" id="QKJ19347.1"/>
    </source>
</evidence>
<reference evidence="1 2" key="1">
    <citation type="submission" date="2020-05" db="EMBL/GenBank/DDBJ databases">
        <title>Strain PA2F3 complete genome.</title>
        <authorList>
            <person name="Kim Y.-S."/>
            <person name="Kim S.-J."/>
            <person name="Jung H.-k."/>
            <person name="Kim S.-E."/>
            <person name="Kim K.-H."/>
        </authorList>
    </citation>
    <scope>NUCLEOTIDE SEQUENCE [LARGE SCALE GENOMIC DNA]</scope>
    <source>
        <strain evidence="1 2">PA2F3</strain>
    </source>
</reference>
<gene>
    <name evidence="1" type="ORF">HQM25_08190</name>
</gene>
<dbReference type="EMBL" id="CP054038">
    <property type="protein sequence ID" value="QKJ19347.1"/>
    <property type="molecule type" value="Genomic_DNA"/>
</dbReference>
<sequence>MSAIATHGTFRLTATERVLVRAAAVLDRAAERSVDRRADAATRRLTRARVSAAEARQSAAAAHGWGVLPR</sequence>
<dbReference type="AlphaFoldDB" id="A0A7D4UJ94"/>
<dbReference type="RefSeq" id="WP_172989788.1">
    <property type="nucleotide sequence ID" value="NZ_CP054038.1"/>
</dbReference>
<accession>A0A7D4UJ94</accession>
<protein>
    <submittedName>
        <fullName evidence="1">Uncharacterized protein</fullName>
    </submittedName>
</protein>
<name>A0A7D4UJ94_9MICO</name>